<name>A0A4R3KK05_9BACI</name>
<sequence>MDYKVIQEENTPIQVRDWVKANRSKEKHSVIETNSKIYIVVTRGEKRTSGYEIIVKNIDVKETEIHITFQYKDPKPDSLVMQVLAYPLLILEIEKTDKTIVFHILR</sequence>
<comment type="caution">
    <text evidence="2">The sequence shown here is derived from an EMBL/GenBank/DDBJ whole genome shotgun (WGS) entry which is preliminary data.</text>
</comment>
<dbReference type="GO" id="GO:0006508">
    <property type="term" value="P:proteolysis"/>
    <property type="evidence" value="ECO:0007669"/>
    <property type="project" value="UniProtKB-KW"/>
</dbReference>
<dbReference type="Pfam" id="PF14343">
    <property type="entry name" value="PrcB_C"/>
    <property type="match status" value="1"/>
</dbReference>
<dbReference type="AlphaFoldDB" id="A0A4R3KK05"/>
<keyword evidence="2" id="KW-0645">Protease</keyword>
<evidence type="ECO:0000313" key="2">
    <source>
        <dbReference type="EMBL" id="TCS83042.1"/>
    </source>
</evidence>
<proteinExistence type="predicted"/>
<dbReference type="EMBL" id="SMAB01000007">
    <property type="protein sequence ID" value="TCS83042.1"/>
    <property type="molecule type" value="Genomic_DNA"/>
</dbReference>
<organism evidence="2 3">
    <name type="scientific">Tepidibacillus fermentans</name>
    <dbReference type="NCBI Taxonomy" id="1281767"/>
    <lineage>
        <taxon>Bacteria</taxon>
        <taxon>Bacillati</taxon>
        <taxon>Bacillota</taxon>
        <taxon>Bacilli</taxon>
        <taxon>Bacillales</taxon>
        <taxon>Bacillaceae</taxon>
        <taxon>Tepidibacillus</taxon>
    </lineage>
</organism>
<keyword evidence="3" id="KW-1185">Reference proteome</keyword>
<gene>
    <name evidence="2" type="ORF">EDD72_107126</name>
</gene>
<dbReference type="InterPro" id="IPR025748">
    <property type="entry name" value="PrcB_C_dom"/>
</dbReference>
<keyword evidence="2" id="KW-0378">Hydrolase</keyword>
<evidence type="ECO:0000259" key="1">
    <source>
        <dbReference type="Pfam" id="PF14343"/>
    </source>
</evidence>
<dbReference type="RefSeq" id="WP_132768486.1">
    <property type="nucleotide sequence ID" value="NZ_SMAB01000007.1"/>
</dbReference>
<dbReference type="Proteomes" id="UP000295788">
    <property type="component" value="Unassembled WGS sequence"/>
</dbReference>
<dbReference type="OrthoDB" id="2476445at2"/>
<dbReference type="GO" id="GO:0008233">
    <property type="term" value="F:peptidase activity"/>
    <property type="evidence" value="ECO:0007669"/>
    <property type="project" value="UniProtKB-KW"/>
</dbReference>
<accession>A0A4R3KK05</accession>
<evidence type="ECO:0000313" key="3">
    <source>
        <dbReference type="Proteomes" id="UP000295788"/>
    </source>
</evidence>
<feature type="domain" description="PrcB C-terminal" evidence="1">
    <location>
        <begin position="37"/>
        <end position="94"/>
    </location>
</feature>
<protein>
    <submittedName>
        <fullName evidence="2">Protease stability complex PrcB-like protein</fullName>
    </submittedName>
</protein>
<reference evidence="2 3" key="1">
    <citation type="submission" date="2019-03" db="EMBL/GenBank/DDBJ databases">
        <title>Genomic Encyclopedia of Type Strains, Phase IV (KMG-IV): sequencing the most valuable type-strain genomes for metagenomic binning, comparative biology and taxonomic classification.</title>
        <authorList>
            <person name="Goeker M."/>
        </authorList>
    </citation>
    <scope>NUCLEOTIDE SEQUENCE [LARGE SCALE GENOMIC DNA]</scope>
    <source>
        <strain evidence="2 3">DSM 23802</strain>
    </source>
</reference>